<name>A0ABR1KI53_9PEZI</name>
<dbReference type="CDD" id="cd18186">
    <property type="entry name" value="BTB_POZ_ZBTB_KLHL-like"/>
    <property type="match status" value="1"/>
</dbReference>
<sequence>MAGDDDNPRPPNLLESGLFSDFRIRCHDGTVYNVHKNILCTQSQFFKNALNPTSNFLEAQSNTVKLENDDPGTVKALIEYFYCSTYMEAIEGLPSELLLFHNQVYAIGNKYRVQGLKDLASA</sequence>
<dbReference type="PANTHER" id="PTHR47843">
    <property type="entry name" value="BTB DOMAIN-CONTAINING PROTEIN-RELATED"/>
    <property type="match status" value="1"/>
</dbReference>
<dbReference type="EMBL" id="JBBPHU010000007">
    <property type="protein sequence ID" value="KAK7515416.1"/>
    <property type="molecule type" value="Genomic_DNA"/>
</dbReference>
<evidence type="ECO:0000313" key="2">
    <source>
        <dbReference type="EMBL" id="KAK7515416.1"/>
    </source>
</evidence>
<keyword evidence="3" id="KW-1185">Reference proteome</keyword>
<dbReference type="InterPro" id="IPR000210">
    <property type="entry name" value="BTB/POZ_dom"/>
</dbReference>
<evidence type="ECO:0000313" key="3">
    <source>
        <dbReference type="Proteomes" id="UP001363622"/>
    </source>
</evidence>
<gene>
    <name evidence="2" type="ORF">IWZ03DRAFT_415446</name>
</gene>
<organism evidence="2 3">
    <name type="scientific">Phyllosticta citriasiana</name>
    <dbReference type="NCBI Taxonomy" id="595635"/>
    <lineage>
        <taxon>Eukaryota</taxon>
        <taxon>Fungi</taxon>
        <taxon>Dikarya</taxon>
        <taxon>Ascomycota</taxon>
        <taxon>Pezizomycotina</taxon>
        <taxon>Dothideomycetes</taxon>
        <taxon>Dothideomycetes incertae sedis</taxon>
        <taxon>Botryosphaeriales</taxon>
        <taxon>Phyllostictaceae</taxon>
        <taxon>Phyllosticta</taxon>
    </lineage>
</organism>
<reference evidence="2 3" key="1">
    <citation type="submission" date="2024-04" db="EMBL/GenBank/DDBJ databases">
        <title>Phyllosticta paracitricarpa is synonymous to the EU quarantine fungus P. citricarpa based on phylogenomic analyses.</title>
        <authorList>
            <consortium name="Lawrence Berkeley National Laboratory"/>
            <person name="Van Ingen-Buijs V.A."/>
            <person name="Van Westerhoven A.C."/>
            <person name="Haridas S."/>
            <person name="Skiadas P."/>
            <person name="Martin F."/>
            <person name="Groenewald J.Z."/>
            <person name="Crous P.W."/>
            <person name="Seidl M.F."/>
        </authorList>
    </citation>
    <scope>NUCLEOTIDE SEQUENCE [LARGE SCALE GENOMIC DNA]</scope>
    <source>
        <strain evidence="2 3">CBS 123371</strain>
    </source>
</reference>
<dbReference type="SUPFAM" id="SSF54695">
    <property type="entry name" value="POZ domain"/>
    <property type="match status" value="1"/>
</dbReference>
<dbReference type="Pfam" id="PF00651">
    <property type="entry name" value="BTB"/>
    <property type="match status" value="1"/>
</dbReference>
<dbReference type="PROSITE" id="PS50097">
    <property type="entry name" value="BTB"/>
    <property type="match status" value="1"/>
</dbReference>
<comment type="caution">
    <text evidence="2">The sequence shown here is derived from an EMBL/GenBank/DDBJ whole genome shotgun (WGS) entry which is preliminary data.</text>
</comment>
<proteinExistence type="predicted"/>
<protein>
    <recommendedName>
        <fullName evidence="1">BTB domain-containing protein</fullName>
    </recommendedName>
</protein>
<dbReference type="Gene3D" id="3.30.710.10">
    <property type="entry name" value="Potassium Channel Kv1.1, Chain A"/>
    <property type="match status" value="1"/>
</dbReference>
<accession>A0ABR1KI53</accession>
<evidence type="ECO:0000259" key="1">
    <source>
        <dbReference type="PROSITE" id="PS50097"/>
    </source>
</evidence>
<feature type="domain" description="BTB" evidence="1">
    <location>
        <begin position="20"/>
        <end position="82"/>
    </location>
</feature>
<dbReference type="PANTHER" id="PTHR47843:SF5">
    <property type="entry name" value="BTB_POZ DOMAIN PROTEIN"/>
    <property type="match status" value="1"/>
</dbReference>
<dbReference type="InterPro" id="IPR011333">
    <property type="entry name" value="SKP1/BTB/POZ_sf"/>
</dbReference>
<dbReference type="Proteomes" id="UP001363622">
    <property type="component" value="Unassembled WGS sequence"/>
</dbReference>